<name>A0ABT5YTX1_9ACTN</name>
<evidence type="ECO:0000256" key="1">
    <source>
        <dbReference type="ARBA" id="ARBA00023015"/>
    </source>
</evidence>
<evidence type="ECO:0000259" key="4">
    <source>
        <dbReference type="SMART" id="SM00418"/>
    </source>
</evidence>
<comment type="caution">
    <text evidence="5">The sequence shown here is derived from an EMBL/GenBank/DDBJ whole genome shotgun (WGS) entry which is preliminary data.</text>
</comment>
<organism evidence="5 6">
    <name type="scientific">Streptantibioticus ferralitis</name>
    <dbReference type="NCBI Taxonomy" id="236510"/>
    <lineage>
        <taxon>Bacteria</taxon>
        <taxon>Bacillati</taxon>
        <taxon>Actinomycetota</taxon>
        <taxon>Actinomycetes</taxon>
        <taxon>Kitasatosporales</taxon>
        <taxon>Streptomycetaceae</taxon>
        <taxon>Streptantibioticus</taxon>
    </lineage>
</organism>
<keyword evidence="6" id="KW-1185">Reference proteome</keyword>
<dbReference type="InterPro" id="IPR001845">
    <property type="entry name" value="HTH_ArsR_DNA-bd_dom"/>
</dbReference>
<proteinExistence type="predicted"/>
<sequence>MDLPQGQALMRIELDARALGHVRFALSPLHTLTEALLLMRGAAAPGRAGVARRVAETLRARRLDLLAALFGEPCDYIPDFITPRPVSYEESMDGELHRIATARPAEVREEMALLIHGGPGTRGLAGSPVPRPLLRALRRGERVLAEQVAAELAQLWQTVVHPHWPGLRARMEADIAHRAQLIARQGMVSMLVGLHPWIEWGGHQVRLAGPARTQVRGATSLLLVPRGFGSSLITISGSRDHRYRRQPLLMYPALPVPDAPRPAPPAAHELLGSTRAILLADVSTPRTTAQLAGRHGLSKSTVSYHLGVLHRGGLVTKTRDARQVLYQRTHRADRLLLDPSLGLPVRTG</sequence>
<evidence type="ECO:0000313" key="6">
    <source>
        <dbReference type="Proteomes" id="UP001220022"/>
    </source>
</evidence>
<reference evidence="5 6" key="1">
    <citation type="submission" date="2023-03" db="EMBL/GenBank/DDBJ databases">
        <title>Draft genome sequence of type strain Streptomyces ferralitis JCM 14344.</title>
        <authorList>
            <person name="Klaysubun C."/>
            <person name="Duangmal K."/>
        </authorList>
    </citation>
    <scope>NUCLEOTIDE SEQUENCE [LARGE SCALE GENOMIC DNA]</scope>
    <source>
        <strain evidence="5 6">JCM 14344</strain>
    </source>
</reference>
<dbReference type="InterPro" id="IPR011991">
    <property type="entry name" value="ArsR-like_HTH"/>
</dbReference>
<evidence type="ECO:0000313" key="5">
    <source>
        <dbReference type="EMBL" id="MDF2254938.1"/>
    </source>
</evidence>
<keyword evidence="3" id="KW-0804">Transcription</keyword>
<evidence type="ECO:0000256" key="2">
    <source>
        <dbReference type="ARBA" id="ARBA00023125"/>
    </source>
</evidence>
<dbReference type="RefSeq" id="WP_275808292.1">
    <property type="nucleotide sequence ID" value="NZ_BAAANM010000008.1"/>
</dbReference>
<dbReference type="Proteomes" id="UP001220022">
    <property type="component" value="Unassembled WGS sequence"/>
</dbReference>
<evidence type="ECO:0000256" key="3">
    <source>
        <dbReference type="ARBA" id="ARBA00023163"/>
    </source>
</evidence>
<protein>
    <submittedName>
        <fullName evidence="5">Helix-turn-helix domain-containing protein</fullName>
    </submittedName>
</protein>
<gene>
    <name evidence="5" type="ORF">P2L57_04085</name>
</gene>
<dbReference type="PANTHER" id="PTHR43132:SF6">
    <property type="entry name" value="HTH-TYPE TRANSCRIPTIONAL REPRESSOR CZRA"/>
    <property type="match status" value="1"/>
</dbReference>
<dbReference type="SUPFAM" id="SSF46785">
    <property type="entry name" value="Winged helix' DNA-binding domain"/>
    <property type="match status" value="1"/>
</dbReference>
<dbReference type="InterPro" id="IPR036388">
    <property type="entry name" value="WH-like_DNA-bd_sf"/>
</dbReference>
<dbReference type="InterPro" id="IPR036390">
    <property type="entry name" value="WH_DNA-bd_sf"/>
</dbReference>
<keyword evidence="2" id="KW-0238">DNA-binding</keyword>
<feature type="domain" description="HTH arsR-type" evidence="4">
    <location>
        <begin position="269"/>
        <end position="338"/>
    </location>
</feature>
<dbReference type="PANTHER" id="PTHR43132">
    <property type="entry name" value="ARSENICAL RESISTANCE OPERON REPRESSOR ARSR-RELATED"/>
    <property type="match status" value="1"/>
</dbReference>
<dbReference type="SMART" id="SM00418">
    <property type="entry name" value="HTH_ARSR"/>
    <property type="match status" value="1"/>
</dbReference>
<dbReference type="Pfam" id="PF01022">
    <property type="entry name" value="HTH_5"/>
    <property type="match status" value="1"/>
</dbReference>
<dbReference type="EMBL" id="JARHTQ010000002">
    <property type="protein sequence ID" value="MDF2254938.1"/>
    <property type="molecule type" value="Genomic_DNA"/>
</dbReference>
<keyword evidence="1" id="KW-0805">Transcription regulation</keyword>
<dbReference type="Gene3D" id="1.10.10.10">
    <property type="entry name" value="Winged helix-like DNA-binding domain superfamily/Winged helix DNA-binding domain"/>
    <property type="match status" value="1"/>
</dbReference>
<dbReference type="CDD" id="cd00090">
    <property type="entry name" value="HTH_ARSR"/>
    <property type="match status" value="1"/>
</dbReference>
<dbReference type="InterPro" id="IPR051011">
    <property type="entry name" value="Metal_resp_trans_reg"/>
</dbReference>
<accession>A0ABT5YTX1</accession>